<dbReference type="PROSITE" id="PS51257">
    <property type="entry name" value="PROKAR_LIPOPROTEIN"/>
    <property type="match status" value="1"/>
</dbReference>
<accession>H1FUB9</accession>
<dbReference type="EMBL" id="AFRZ01000001">
    <property type="protein sequence ID" value="EHP28885.1"/>
    <property type="molecule type" value="Genomic_DNA"/>
</dbReference>
<evidence type="ECO:0000313" key="1">
    <source>
        <dbReference type="EMBL" id="EHP28885.1"/>
    </source>
</evidence>
<dbReference type="Proteomes" id="UP000006431">
    <property type="component" value="Unassembled WGS sequence"/>
</dbReference>
<protein>
    <recommendedName>
        <fullName evidence="3">Lipoprotein</fullName>
    </recommendedName>
</protein>
<dbReference type="AlphaFoldDB" id="B6BNT1"/>
<name>B6BNT1_SULGG</name>
<dbReference type="HOGENOM" id="CLU_1440376_0_0_7"/>
<dbReference type="InterPro" id="IPR005619">
    <property type="entry name" value="Uncharacterised_YajG"/>
</dbReference>
<comment type="caution">
    <text evidence="1">The sequence shown here is derived from an EMBL/GenBank/DDBJ whole genome shotgun (WGS) entry which is preliminary data.</text>
</comment>
<dbReference type="eggNOG" id="ENOG502ZYHR">
    <property type="taxonomic scope" value="Bacteria"/>
</dbReference>
<dbReference type="Pfam" id="PF03923">
    <property type="entry name" value="Lipoprotein_16"/>
    <property type="match status" value="1"/>
</dbReference>
<organism evidence="1 2">
    <name type="scientific">Sulfurimonas gotlandica (strain DSM 19862 / JCM 16533 / GD1)</name>
    <dbReference type="NCBI Taxonomy" id="929558"/>
    <lineage>
        <taxon>Bacteria</taxon>
        <taxon>Pseudomonadati</taxon>
        <taxon>Campylobacterota</taxon>
        <taxon>Epsilonproteobacteria</taxon>
        <taxon>Campylobacterales</taxon>
        <taxon>Sulfurimonadaceae</taxon>
        <taxon>Sulfurimonas</taxon>
    </lineage>
</organism>
<reference evidence="1 2" key="1">
    <citation type="journal article" date="2012" name="Proc. Natl. Acad. Sci. U.S.A.">
        <title>Genome and physiology of a model Epsilonproteobacterium responsible for sulfide detoxification in marine oxygen depletion zones.</title>
        <authorList>
            <person name="Grote J."/>
            <person name="Schott T."/>
            <person name="Bruckner C.G."/>
            <person name="Glockner F.O."/>
            <person name="Jost G."/>
            <person name="Teeling H."/>
            <person name="Labrenz M."/>
            <person name="Jurgens K."/>
        </authorList>
    </citation>
    <scope>NUCLEOTIDE SEQUENCE [LARGE SCALE GENOMIC DNA]</scope>
    <source>
        <strain evidence="1 2">GD1</strain>
    </source>
</reference>
<dbReference type="PATRIC" id="fig|929558.5.peg.356"/>
<proteinExistence type="predicted"/>
<accession>B6BNT1</accession>
<dbReference type="OrthoDB" id="5339090at2"/>
<evidence type="ECO:0000313" key="2">
    <source>
        <dbReference type="Proteomes" id="UP000006431"/>
    </source>
</evidence>
<keyword evidence="2" id="KW-1185">Reference proteome</keyword>
<sequence>MKNLFYMLAVVVFLGGCSYKNESINLSSYNTEYTGETSKEKKSVYIESVKDVRDDKRTIGYILKDGKKTTNLFSTEDFEKKYKDGLSSALRMAGFKASSDVNADLVMNINIKNIELIHNDKSFDKNLKGQIELEVIIKKGTETVTQNFKPSASKWISPSYSSKDLEPFLNELFSDSINDIVSRLTAH</sequence>
<evidence type="ECO:0008006" key="3">
    <source>
        <dbReference type="Google" id="ProtNLM"/>
    </source>
</evidence>
<dbReference type="RefSeq" id="WP_008340034.1">
    <property type="nucleotide sequence ID" value="NZ_AFRZ01000001.1"/>
</dbReference>
<gene>
    <name evidence="1" type="ORF">SMGD1_0358</name>
</gene>